<dbReference type="Proteomes" id="UP000263993">
    <property type="component" value="Unassembled WGS sequence"/>
</dbReference>
<dbReference type="Gene3D" id="3.40.50.10540">
    <property type="entry name" value="Crotonobetainyl-coa:carnitine coa-transferase, domain 1"/>
    <property type="match status" value="2"/>
</dbReference>
<gene>
    <name evidence="1" type="ORF">DXH78_05575</name>
</gene>
<dbReference type="Gene3D" id="3.30.1540.10">
    <property type="entry name" value="formyl-coa transferase, domain 3"/>
    <property type="match status" value="1"/>
</dbReference>
<protein>
    <submittedName>
        <fullName evidence="1">CoA transferase</fullName>
    </submittedName>
</protein>
<dbReference type="InterPro" id="IPR023606">
    <property type="entry name" value="CoA-Trfase_III_dom_1_sf"/>
</dbReference>
<dbReference type="PANTHER" id="PTHR48228:SF4">
    <property type="entry name" value="BLR3030 PROTEIN"/>
    <property type="match status" value="1"/>
</dbReference>
<dbReference type="PANTHER" id="PTHR48228">
    <property type="entry name" value="SUCCINYL-COA--D-CITRAMALATE COA-TRANSFERASE"/>
    <property type="match status" value="1"/>
</dbReference>
<dbReference type="InterPro" id="IPR044855">
    <property type="entry name" value="CoA-Trfase_III_dom3_sf"/>
</dbReference>
<dbReference type="AlphaFoldDB" id="A0A371B9K1"/>
<sequence length="461" mass="49060">MIDPRNVLRTVWTGLGHDPTALDRVDLTGAEPVLPSSFAVGTAMQASVAASALAAAEVWKARMGKAQRVGVDMRAAAIAARSERYLQIEGQPAPELWDKIAGAYQCSDGRYVRLHTNFPHHRDGVLKLLGCAYEKAAVTEALKGWKAFDFEQAAADANLVVAAMRSFDEWDAHPQGQAIARLPLMSVERIGEAAPRGWPEGARPLAGIKVLDLTRIIAGPVGTLTLAAHGANVMLVTSPNLPSVAPLVIDTGRGKLSTHIDLHDAQGRDAFAALLREADIVVQGYRPGGLAALGFAPDAAARVNPGIVYVSLCAYSHEGPWAGRRGFDSLVQTASGFNDAEAKAAGIEGPKPLPAQILDHASGYLLAFAAMTALRRQRAEGGSWHVRLSLAQTGRWLRSLGRVDGVNAHDPARGDVLDCLEESDSGFGRLSAVRHPALMSETPPYWSRPSVPLGTHPPAWP</sequence>
<organism evidence="1 2">
    <name type="scientific">Undibacter mobilis</name>
    <dbReference type="NCBI Taxonomy" id="2292256"/>
    <lineage>
        <taxon>Bacteria</taxon>
        <taxon>Pseudomonadati</taxon>
        <taxon>Pseudomonadota</taxon>
        <taxon>Alphaproteobacteria</taxon>
        <taxon>Hyphomicrobiales</taxon>
        <taxon>Nitrobacteraceae</taxon>
        <taxon>Undibacter</taxon>
    </lineage>
</organism>
<dbReference type="RefSeq" id="WP_115516129.1">
    <property type="nucleotide sequence ID" value="NZ_QRGO01000001.1"/>
</dbReference>
<keyword evidence="1" id="KW-0808">Transferase</keyword>
<accession>A0A371B9K1</accession>
<dbReference type="EMBL" id="QRGO01000001">
    <property type="protein sequence ID" value="RDV04103.1"/>
    <property type="molecule type" value="Genomic_DNA"/>
</dbReference>
<proteinExistence type="predicted"/>
<dbReference type="OrthoDB" id="9806585at2"/>
<evidence type="ECO:0000313" key="1">
    <source>
        <dbReference type="EMBL" id="RDV04103.1"/>
    </source>
</evidence>
<comment type="caution">
    <text evidence="1">The sequence shown here is derived from an EMBL/GenBank/DDBJ whole genome shotgun (WGS) entry which is preliminary data.</text>
</comment>
<dbReference type="SUPFAM" id="SSF89796">
    <property type="entry name" value="CoA-transferase family III (CaiB/BaiF)"/>
    <property type="match status" value="2"/>
</dbReference>
<dbReference type="Pfam" id="PF02515">
    <property type="entry name" value="CoA_transf_3"/>
    <property type="match status" value="1"/>
</dbReference>
<reference evidence="2" key="1">
    <citation type="submission" date="2018-08" db="EMBL/GenBank/DDBJ databases">
        <authorList>
            <person name="Kim S.-J."/>
            <person name="Jung G.-Y."/>
        </authorList>
    </citation>
    <scope>NUCLEOTIDE SEQUENCE [LARGE SCALE GENOMIC DNA]</scope>
    <source>
        <strain evidence="2">GY_H</strain>
    </source>
</reference>
<keyword evidence="2" id="KW-1185">Reference proteome</keyword>
<evidence type="ECO:0000313" key="2">
    <source>
        <dbReference type="Proteomes" id="UP000263993"/>
    </source>
</evidence>
<dbReference type="GO" id="GO:0016740">
    <property type="term" value="F:transferase activity"/>
    <property type="evidence" value="ECO:0007669"/>
    <property type="project" value="UniProtKB-KW"/>
</dbReference>
<dbReference type="InterPro" id="IPR050509">
    <property type="entry name" value="CoA-transferase_III"/>
</dbReference>
<dbReference type="InterPro" id="IPR003673">
    <property type="entry name" value="CoA-Trfase_fam_III"/>
</dbReference>
<name>A0A371B9K1_9BRAD</name>